<dbReference type="PANTHER" id="PTHR34351">
    <property type="entry name" value="SLR1927 PROTEIN-RELATED"/>
    <property type="match status" value="1"/>
</dbReference>
<sequence length="376" mass="42180">MVRGLWEQGRAFLARRIRYKVTRGGVLFTLAIVLVVFGAIVSANNLLFLIVAAMMATLLISGLVSRLCLAGLELDFQVPEHIAAGRTVPARLFVRNNKWMIPSFSIQVDAIRDPASPILKSGVYSPMIAAGATLEETVEVQFPRRGAYRQNGFAFSTSFPFGFLEKTARVTLRREMVVYPKVDPQPGFDDLLAGLSGEIETHYRGLGRDFYRIRPYEAFESSRHVDWKASAHTGSLQIREFAREQEQIVEIYLDRNIPQELDDWFEHAINCCAFLAWRLSNQGASIHFRSGGYEFRQPEDGDIYTILKYLALVYPQRADAPEGPLDDSNFKIVFTPSPRAFRDAGWVQARLLDPDMLPLPARGPNADAECAGSTQA</sequence>
<dbReference type="KEGG" id="sus:Acid_7892"/>
<dbReference type="EMBL" id="CP000473">
    <property type="protein sequence ID" value="ABJ88786.1"/>
    <property type="molecule type" value="Genomic_DNA"/>
</dbReference>
<keyword evidence="1" id="KW-0812">Transmembrane</keyword>
<name>Q01NI4_SOLUE</name>
<feature type="transmembrane region" description="Helical" evidence="1">
    <location>
        <begin position="46"/>
        <end position="69"/>
    </location>
</feature>
<dbReference type="STRING" id="234267.Acid_7892"/>
<reference evidence="2" key="1">
    <citation type="submission" date="2006-10" db="EMBL/GenBank/DDBJ databases">
        <title>Complete sequence of Solibacter usitatus Ellin6076.</title>
        <authorList>
            <consortium name="US DOE Joint Genome Institute"/>
            <person name="Copeland A."/>
            <person name="Lucas S."/>
            <person name="Lapidus A."/>
            <person name="Barry K."/>
            <person name="Detter J.C."/>
            <person name="Glavina del Rio T."/>
            <person name="Hammon N."/>
            <person name="Israni S."/>
            <person name="Dalin E."/>
            <person name="Tice H."/>
            <person name="Pitluck S."/>
            <person name="Thompson L.S."/>
            <person name="Brettin T."/>
            <person name="Bruce D."/>
            <person name="Han C."/>
            <person name="Tapia R."/>
            <person name="Gilna P."/>
            <person name="Schmutz J."/>
            <person name="Larimer F."/>
            <person name="Land M."/>
            <person name="Hauser L."/>
            <person name="Kyrpides N."/>
            <person name="Mikhailova N."/>
            <person name="Janssen P.H."/>
            <person name="Kuske C.R."/>
            <person name="Richardson P."/>
        </authorList>
    </citation>
    <scope>NUCLEOTIDE SEQUENCE</scope>
    <source>
        <strain evidence="2">Ellin6076</strain>
    </source>
</reference>
<keyword evidence="1" id="KW-0472">Membrane</keyword>
<dbReference type="OrthoDB" id="9778037at2"/>
<evidence type="ECO:0000256" key="1">
    <source>
        <dbReference type="SAM" id="Phobius"/>
    </source>
</evidence>
<evidence type="ECO:0000313" key="2">
    <source>
        <dbReference type="EMBL" id="ABJ88786.1"/>
    </source>
</evidence>
<dbReference type="eggNOG" id="COG1721">
    <property type="taxonomic scope" value="Bacteria"/>
</dbReference>
<accession>Q01NI4</accession>
<gene>
    <name evidence="2" type="ordered locus">Acid_7892</name>
</gene>
<feature type="transmembrane region" description="Helical" evidence="1">
    <location>
        <begin position="21"/>
        <end position="40"/>
    </location>
</feature>
<protein>
    <submittedName>
        <fullName evidence="2">Uncharacterized protein</fullName>
    </submittedName>
</protein>
<dbReference type="InParanoid" id="Q01NI4"/>
<dbReference type="HOGENOM" id="CLU_591581_0_0_0"/>
<organism evidence="2">
    <name type="scientific">Solibacter usitatus (strain Ellin6076)</name>
    <dbReference type="NCBI Taxonomy" id="234267"/>
    <lineage>
        <taxon>Bacteria</taxon>
        <taxon>Pseudomonadati</taxon>
        <taxon>Acidobacteriota</taxon>
        <taxon>Terriglobia</taxon>
        <taxon>Bryobacterales</taxon>
        <taxon>Solibacteraceae</taxon>
        <taxon>Candidatus Solibacter</taxon>
    </lineage>
</organism>
<keyword evidence="1" id="KW-1133">Transmembrane helix</keyword>
<dbReference type="PANTHER" id="PTHR34351:SF1">
    <property type="entry name" value="SLR1927 PROTEIN"/>
    <property type="match status" value="1"/>
</dbReference>
<dbReference type="AlphaFoldDB" id="Q01NI4"/>
<proteinExistence type="predicted"/>